<proteinExistence type="predicted"/>
<dbReference type="CDD" id="cd01467">
    <property type="entry name" value="vWA_BatA_type"/>
    <property type="match status" value="1"/>
</dbReference>
<protein>
    <submittedName>
        <fullName evidence="3">Ca-activated chloride channel family protein</fullName>
    </submittedName>
</protein>
<accession>A0A841HT56</accession>
<dbReference type="Proteomes" id="UP000588068">
    <property type="component" value="Unassembled WGS sequence"/>
</dbReference>
<dbReference type="EMBL" id="JACHHZ010000005">
    <property type="protein sequence ID" value="MBB6095198.1"/>
    <property type="molecule type" value="Genomic_DNA"/>
</dbReference>
<dbReference type="PANTHER" id="PTHR22550">
    <property type="entry name" value="SPORE GERMINATION PROTEIN"/>
    <property type="match status" value="1"/>
</dbReference>
<dbReference type="RefSeq" id="WP_184334598.1">
    <property type="nucleotide sequence ID" value="NZ_JACHHZ010000005.1"/>
</dbReference>
<dbReference type="PROSITE" id="PS50234">
    <property type="entry name" value="VWFA"/>
    <property type="match status" value="1"/>
</dbReference>
<keyword evidence="1" id="KW-0812">Transmembrane</keyword>
<feature type="transmembrane region" description="Helical" evidence="1">
    <location>
        <begin position="298"/>
        <end position="323"/>
    </location>
</feature>
<organism evidence="3 4">
    <name type="scientific">Povalibacter uvarum</name>
    <dbReference type="NCBI Taxonomy" id="732238"/>
    <lineage>
        <taxon>Bacteria</taxon>
        <taxon>Pseudomonadati</taxon>
        <taxon>Pseudomonadota</taxon>
        <taxon>Gammaproteobacteria</taxon>
        <taxon>Steroidobacterales</taxon>
        <taxon>Steroidobacteraceae</taxon>
        <taxon>Povalibacter</taxon>
    </lineage>
</organism>
<dbReference type="Pfam" id="PF00092">
    <property type="entry name" value="VWA"/>
    <property type="match status" value="1"/>
</dbReference>
<keyword evidence="4" id="KW-1185">Reference proteome</keyword>
<dbReference type="SUPFAM" id="SSF53300">
    <property type="entry name" value="vWA-like"/>
    <property type="match status" value="1"/>
</dbReference>
<dbReference type="InterPro" id="IPR033881">
    <property type="entry name" value="vWA_BatA_type"/>
</dbReference>
<dbReference type="InterPro" id="IPR050768">
    <property type="entry name" value="UPF0353/GerABKA_families"/>
</dbReference>
<feature type="transmembrane region" description="Helical" evidence="1">
    <location>
        <begin position="6"/>
        <end position="23"/>
    </location>
</feature>
<evidence type="ECO:0000259" key="2">
    <source>
        <dbReference type="PROSITE" id="PS50234"/>
    </source>
</evidence>
<evidence type="ECO:0000313" key="4">
    <source>
        <dbReference type="Proteomes" id="UP000588068"/>
    </source>
</evidence>
<reference evidence="3 4" key="1">
    <citation type="submission" date="2020-08" db="EMBL/GenBank/DDBJ databases">
        <title>Genomic Encyclopedia of Type Strains, Phase IV (KMG-IV): sequencing the most valuable type-strain genomes for metagenomic binning, comparative biology and taxonomic classification.</title>
        <authorList>
            <person name="Goeker M."/>
        </authorList>
    </citation>
    <scope>NUCLEOTIDE SEQUENCE [LARGE SCALE GENOMIC DNA]</scope>
    <source>
        <strain evidence="3 4">DSM 26723</strain>
    </source>
</reference>
<keyword evidence="1" id="KW-1133">Transmembrane helix</keyword>
<name>A0A841HT56_9GAMM</name>
<dbReference type="SMART" id="SM00327">
    <property type="entry name" value="VWA"/>
    <property type="match status" value="1"/>
</dbReference>
<evidence type="ECO:0000313" key="3">
    <source>
        <dbReference type="EMBL" id="MBB6095198.1"/>
    </source>
</evidence>
<keyword evidence="1" id="KW-0472">Membrane</keyword>
<dbReference type="AlphaFoldDB" id="A0A841HT56"/>
<sequence>MLTFDFLWAFALLPLPLILWWLLPPFKETTPALRVPFFEQVAQKLNLEPSSGAVVQRSNWAQKILGPLSWILVVTALASPQWLEPPLVRTQSSRDLMLAIDISQSMEARDFKGPDGKPIDRLTAVKSVVRQFIARREGDRIGLIVFGQGAFPQSPLTLDHATVLLLLDEVRIGMAGPQTAIGDAIGVAVKMTEGSTAQDKVLVLLTDGNDTASRVPPDDAARVAADHRVVIHTIGIGDPNASGESKVDLKALERFSGETQGQSFRAEDRRGLERIYGTIDQITPIKVQRTEFRPKIALYYWPLGAAAVLLAIYHAIAMLAALIRRPSAPPAAVSQ</sequence>
<gene>
    <name evidence="3" type="ORF">HNQ60_004088</name>
</gene>
<dbReference type="InterPro" id="IPR036465">
    <property type="entry name" value="vWFA_dom_sf"/>
</dbReference>
<dbReference type="InterPro" id="IPR002035">
    <property type="entry name" value="VWF_A"/>
</dbReference>
<evidence type="ECO:0000256" key="1">
    <source>
        <dbReference type="SAM" id="Phobius"/>
    </source>
</evidence>
<dbReference type="Gene3D" id="3.40.50.410">
    <property type="entry name" value="von Willebrand factor, type A domain"/>
    <property type="match status" value="1"/>
</dbReference>
<comment type="caution">
    <text evidence="3">The sequence shown here is derived from an EMBL/GenBank/DDBJ whole genome shotgun (WGS) entry which is preliminary data.</text>
</comment>
<dbReference type="PANTHER" id="PTHR22550:SF18">
    <property type="entry name" value="VWFA DOMAIN-CONTAINING PROTEIN"/>
    <property type="match status" value="1"/>
</dbReference>
<feature type="domain" description="VWFA" evidence="2">
    <location>
        <begin position="95"/>
        <end position="279"/>
    </location>
</feature>